<keyword evidence="1" id="KW-0175">Coiled coil</keyword>
<gene>
    <name evidence="2" type="ORF">HX882_12265</name>
</gene>
<dbReference type="EMBL" id="JACAQB010000006">
    <property type="protein sequence ID" value="NWB96669.1"/>
    <property type="molecule type" value="Genomic_DNA"/>
</dbReference>
<dbReference type="Gene3D" id="1.20.5.340">
    <property type="match status" value="1"/>
</dbReference>
<evidence type="ECO:0000313" key="3">
    <source>
        <dbReference type="Proteomes" id="UP000539985"/>
    </source>
</evidence>
<proteinExistence type="predicted"/>
<dbReference type="Proteomes" id="UP000539985">
    <property type="component" value="Unassembled WGS sequence"/>
</dbReference>
<protein>
    <submittedName>
        <fullName evidence="2">Uncharacterized protein</fullName>
    </submittedName>
</protein>
<comment type="caution">
    <text evidence="2">The sequence shown here is derived from an EMBL/GenBank/DDBJ whole genome shotgun (WGS) entry which is preliminary data.</text>
</comment>
<accession>A0A7Y7XBF2</accession>
<evidence type="ECO:0000313" key="2">
    <source>
        <dbReference type="EMBL" id="NWB96669.1"/>
    </source>
</evidence>
<name>A0A7Y7XBF2_9PSED</name>
<feature type="coiled-coil region" evidence="1">
    <location>
        <begin position="94"/>
        <end position="142"/>
    </location>
</feature>
<dbReference type="RefSeq" id="WP_177102060.1">
    <property type="nucleotide sequence ID" value="NZ_JACAQB010000006.1"/>
</dbReference>
<dbReference type="AlphaFoldDB" id="A0A7Y7XBF2"/>
<reference evidence="2 3" key="1">
    <citation type="submission" date="2020-04" db="EMBL/GenBank/DDBJ databases">
        <title>Molecular characterization of pseudomonads from Agaricus bisporus reveal novel blotch 2 pathogens in Western Europe.</title>
        <authorList>
            <person name="Taparia T."/>
            <person name="Krijger M."/>
            <person name="Haynes E."/>
            <person name="Elpinstone J.G."/>
            <person name="Noble R."/>
            <person name="Van Der Wolf J."/>
        </authorList>
    </citation>
    <scope>NUCLEOTIDE SEQUENCE [LARGE SCALE GENOMIC DNA]</scope>
    <source>
        <strain evidence="2 3">H7001</strain>
    </source>
</reference>
<evidence type="ECO:0000256" key="1">
    <source>
        <dbReference type="SAM" id="Coils"/>
    </source>
</evidence>
<organism evidence="2 3">
    <name type="scientific">Pseudomonas gingeri</name>
    <dbReference type="NCBI Taxonomy" id="117681"/>
    <lineage>
        <taxon>Bacteria</taxon>
        <taxon>Pseudomonadati</taxon>
        <taxon>Pseudomonadota</taxon>
        <taxon>Gammaproteobacteria</taxon>
        <taxon>Pseudomonadales</taxon>
        <taxon>Pseudomonadaceae</taxon>
        <taxon>Pseudomonas</taxon>
    </lineage>
</organism>
<sequence length="176" mass="19101">MSNIPEGWKLVPVEPTKEQKLAVCMHPDLAAALYRSMVAAAPAPADARPVTLPDRMEHGFHPMAHEGFRGGWNSCLDAVNKLGPLYTHPNAGEVERLSAQLESFGEDIGQLKSDLDDAEEERDALQQRLTAADERIDALGSAAKEMLRIAAIVNHGSSAYNRAIVNLHNALNTSKP</sequence>